<gene>
    <name evidence="2" type="ORF">OO014_14325</name>
</gene>
<comment type="caution">
    <text evidence="2">The sequence shown here is derived from an EMBL/GenBank/DDBJ whole genome shotgun (WGS) entry which is preliminary data.</text>
</comment>
<dbReference type="EMBL" id="JAPFQL010000067">
    <property type="protein sequence ID" value="MDC5698432.1"/>
    <property type="molecule type" value="Genomic_DNA"/>
</dbReference>
<protein>
    <submittedName>
        <fullName evidence="2">Polyketide antibiotic transporter</fullName>
    </submittedName>
</protein>
<accession>A0ABT5GJU8</accession>
<keyword evidence="1" id="KW-0812">Transmembrane</keyword>
<feature type="transmembrane region" description="Helical" evidence="1">
    <location>
        <begin position="20"/>
        <end position="41"/>
    </location>
</feature>
<organism evidence="2 3">
    <name type="scientific">Intrasporangium calvum</name>
    <dbReference type="NCBI Taxonomy" id="53358"/>
    <lineage>
        <taxon>Bacteria</taxon>
        <taxon>Bacillati</taxon>
        <taxon>Actinomycetota</taxon>
        <taxon>Actinomycetes</taxon>
        <taxon>Micrococcales</taxon>
        <taxon>Intrasporangiaceae</taxon>
        <taxon>Intrasporangium</taxon>
    </lineage>
</organism>
<keyword evidence="1" id="KW-1133">Transmembrane helix</keyword>
<feature type="transmembrane region" description="Helical" evidence="1">
    <location>
        <begin position="462"/>
        <end position="480"/>
    </location>
</feature>
<sequence length="532" mass="54611">MTGLAGTGTLLRLALRRDRVLLPTSILAVVGLVTAAARATIDLYPDAGLAVAAMAEALSNPAVVALYGPISDPSSLDSLATFKTVLLGAVFLVLLVYVVVRRHTRTEEEEGRLELLGGGVVGRRAPLAAAVVLATAAVLITTLLVTAASVQVGLDDRGSVALGVAWATAGLTWVGVTAVAAQLSGTARGAAGFALGTLALAYVVRVIGDGAAEGSPARLLSWLSPLGWVVKVQAYGANRLWVGVLGVAAYVILVALAFVLLERRDLGAGILASRTGPARGRLHSVGALARRLATGTVAGWVIGVSVLATVMASVAPNVETFLSGSDIKDLLTRFGGSAGTLIDTFFATELGFAGVAVSALGIALILRLRSEETAGRTEPVLATRTTRIRWALSHLLVALAATALVLAVMGLVLGVVRGGQVDDVPGEVASLGGAALSRLPAVWVCLGVALAFVGLAPRWTGFAWGVLLTFFALGEFGELLELPDWLVQLSPFAHLPTLPGGQPEWAPLVWLTLVAAALVGAGLYGIRRRDIG</sequence>
<keyword evidence="3" id="KW-1185">Reference proteome</keyword>
<feature type="transmembrane region" description="Helical" evidence="1">
    <location>
        <begin position="390"/>
        <end position="415"/>
    </location>
</feature>
<keyword evidence="1" id="KW-0472">Membrane</keyword>
<name>A0ABT5GJU8_9MICO</name>
<dbReference type="Proteomes" id="UP001150259">
    <property type="component" value="Unassembled WGS sequence"/>
</dbReference>
<feature type="transmembrane region" description="Helical" evidence="1">
    <location>
        <begin position="241"/>
        <end position="261"/>
    </location>
</feature>
<feature type="transmembrane region" description="Helical" evidence="1">
    <location>
        <begin position="505"/>
        <end position="526"/>
    </location>
</feature>
<reference evidence="2 3" key="1">
    <citation type="submission" date="2022-11" db="EMBL/GenBank/DDBJ databases">
        <title>Anaerobic phenanthrene biodegradation by a DNRA strain PheN6.</title>
        <authorList>
            <person name="Zhang Z."/>
        </authorList>
    </citation>
    <scope>NUCLEOTIDE SEQUENCE [LARGE SCALE GENOMIC DNA]</scope>
    <source>
        <strain evidence="2 3">PheN6</strain>
    </source>
</reference>
<feature type="transmembrane region" description="Helical" evidence="1">
    <location>
        <begin position="189"/>
        <end position="207"/>
    </location>
</feature>
<feature type="transmembrane region" description="Helical" evidence="1">
    <location>
        <begin position="292"/>
        <end position="315"/>
    </location>
</feature>
<proteinExistence type="predicted"/>
<feature type="transmembrane region" description="Helical" evidence="1">
    <location>
        <begin position="350"/>
        <end position="369"/>
    </location>
</feature>
<feature type="transmembrane region" description="Helical" evidence="1">
    <location>
        <begin position="80"/>
        <end position="100"/>
    </location>
</feature>
<dbReference type="RefSeq" id="WP_272463005.1">
    <property type="nucleotide sequence ID" value="NZ_JAPFQL010000067.1"/>
</dbReference>
<evidence type="ECO:0000313" key="3">
    <source>
        <dbReference type="Proteomes" id="UP001150259"/>
    </source>
</evidence>
<evidence type="ECO:0000256" key="1">
    <source>
        <dbReference type="SAM" id="Phobius"/>
    </source>
</evidence>
<feature type="transmembrane region" description="Helical" evidence="1">
    <location>
        <begin position="160"/>
        <end position="183"/>
    </location>
</feature>
<evidence type="ECO:0000313" key="2">
    <source>
        <dbReference type="EMBL" id="MDC5698432.1"/>
    </source>
</evidence>
<feature type="transmembrane region" description="Helical" evidence="1">
    <location>
        <begin position="435"/>
        <end position="455"/>
    </location>
</feature>
<feature type="transmembrane region" description="Helical" evidence="1">
    <location>
        <begin position="127"/>
        <end position="148"/>
    </location>
</feature>